<dbReference type="Pfam" id="PF08327">
    <property type="entry name" value="AHSA1"/>
    <property type="match status" value="1"/>
</dbReference>
<keyword evidence="4" id="KW-1185">Reference proteome</keyword>
<comment type="similarity">
    <text evidence="1">Belongs to the AHA1 family.</text>
</comment>
<dbReference type="CDD" id="cd08900">
    <property type="entry name" value="SRPBCC_CalC_Aha1-like_7"/>
    <property type="match status" value="1"/>
</dbReference>
<dbReference type="Proteomes" id="UP000182977">
    <property type="component" value="Chromosome I"/>
</dbReference>
<dbReference type="STRING" id="419479.SAMN04488563_4607"/>
<gene>
    <name evidence="3" type="ORF">SAMN04488563_4607</name>
</gene>
<dbReference type="AlphaFoldDB" id="A0A1H2KZ18"/>
<dbReference type="OrthoDB" id="9803476at2"/>
<sequence>MIERKLTHSTFAVEREYKVPAEKVFQAFADPSIKATWFDDPGGGWTLIDSSSDFREGGHEHNESRFGTDGPVSRFDARYHEIVEDLRIVYSYEMRVDGTRLSVSITSIELAGTAAGTLLTMTEQGVFFDGLENTEQRRQGLRDVLEALAGAVEPG</sequence>
<evidence type="ECO:0000259" key="2">
    <source>
        <dbReference type="Pfam" id="PF08327"/>
    </source>
</evidence>
<dbReference type="SUPFAM" id="SSF55961">
    <property type="entry name" value="Bet v1-like"/>
    <property type="match status" value="1"/>
</dbReference>
<accession>A0A1H2KZ18</accession>
<dbReference type="InterPro" id="IPR013538">
    <property type="entry name" value="ASHA1/2-like_C"/>
</dbReference>
<organism evidence="3 4">
    <name type="scientific">Jiangella alkaliphila</name>
    <dbReference type="NCBI Taxonomy" id="419479"/>
    <lineage>
        <taxon>Bacteria</taxon>
        <taxon>Bacillati</taxon>
        <taxon>Actinomycetota</taxon>
        <taxon>Actinomycetes</taxon>
        <taxon>Jiangellales</taxon>
        <taxon>Jiangellaceae</taxon>
        <taxon>Jiangella</taxon>
    </lineage>
</organism>
<evidence type="ECO:0000256" key="1">
    <source>
        <dbReference type="ARBA" id="ARBA00006817"/>
    </source>
</evidence>
<proteinExistence type="inferred from homology"/>
<dbReference type="RefSeq" id="WP_046770004.1">
    <property type="nucleotide sequence ID" value="NZ_LBMC01000018.1"/>
</dbReference>
<reference evidence="4" key="1">
    <citation type="submission" date="2016-10" db="EMBL/GenBank/DDBJ databases">
        <authorList>
            <person name="Varghese N."/>
            <person name="Submissions S."/>
        </authorList>
    </citation>
    <scope>NUCLEOTIDE SEQUENCE [LARGE SCALE GENOMIC DNA]</scope>
    <source>
        <strain evidence="4">DSM 45079</strain>
    </source>
</reference>
<dbReference type="InterPro" id="IPR023393">
    <property type="entry name" value="START-like_dom_sf"/>
</dbReference>
<protein>
    <submittedName>
        <fullName evidence="3">Uncharacterized conserved protein YndB, AHSA1/START domain</fullName>
    </submittedName>
</protein>
<dbReference type="EMBL" id="LT629791">
    <property type="protein sequence ID" value="SDU73782.1"/>
    <property type="molecule type" value="Genomic_DNA"/>
</dbReference>
<name>A0A1H2KZ18_9ACTN</name>
<dbReference type="Gene3D" id="3.30.530.20">
    <property type="match status" value="1"/>
</dbReference>
<evidence type="ECO:0000313" key="4">
    <source>
        <dbReference type="Proteomes" id="UP000182977"/>
    </source>
</evidence>
<evidence type="ECO:0000313" key="3">
    <source>
        <dbReference type="EMBL" id="SDU73782.1"/>
    </source>
</evidence>
<feature type="domain" description="Activator of Hsp90 ATPase homologue 1/2-like C-terminal" evidence="2">
    <location>
        <begin position="18"/>
        <end position="152"/>
    </location>
</feature>